<feature type="transmembrane region" description="Helical" evidence="6">
    <location>
        <begin position="39"/>
        <end position="64"/>
    </location>
</feature>
<protein>
    <submittedName>
        <fullName evidence="7">Threonine/homoserine/homoserine lactone efflux protein</fullName>
    </submittedName>
</protein>
<dbReference type="AlphaFoldDB" id="A0A366JEF9"/>
<dbReference type="EMBL" id="QNSE01000004">
    <property type="protein sequence ID" value="RBP84238.1"/>
    <property type="molecule type" value="Genomic_DNA"/>
</dbReference>
<dbReference type="Proteomes" id="UP000252792">
    <property type="component" value="Unassembled WGS sequence"/>
</dbReference>
<keyword evidence="2" id="KW-1003">Cell membrane</keyword>
<proteinExistence type="predicted"/>
<dbReference type="GO" id="GO:0015171">
    <property type="term" value="F:amino acid transmembrane transporter activity"/>
    <property type="evidence" value="ECO:0007669"/>
    <property type="project" value="TreeGrafter"/>
</dbReference>
<name>A0A366JEF9_9GAMM</name>
<organism evidence="7 8">
    <name type="scientific">Marinomonas rhizomae</name>
    <dbReference type="NCBI Taxonomy" id="491948"/>
    <lineage>
        <taxon>Bacteria</taxon>
        <taxon>Pseudomonadati</taxon>
        <taxon>Pseudomonadota</taxon>
        <taxon>Gammaproteobacteria</taxon>
        <taxon>Oceanospirillales</taxon>
        <taxon>Oceanospirillaceae</taxon>
        <taxon>Marinomonas</taxon>
    </lineage>
</organism>
<evidence type="ECO:0000256" key="3">
    <source>
        <dbReference type="ARBA" id="ARBA00022692"/>
    </source>
</evidence>
<evidence type="ECO:0000256" key="5">
    <source>
        <dbReference type="ARBA" id="ARBA00023136"/>
    </source>
</evidence>
<sequence length="208" mass="22885">MNLALLMTYIFAILILLLTPGPVVALVTGTAIRFGYRRAFATVVGTNLASFVLIFFAALMLIGVVSLDIFYLRVLGVIGSCFIGYMAIQSLQTISTVAKNDEKNAGSSKSGMLQGFITGISNPKDILFFVSLFPQFIAITNDFSTSIFTLSIVWMIFDITVLSLYILIVKRWLPNKHNKGMEILSSLFLLVIAVLGVIYNIYEMVGLD</sequence>
<keyword evidence="5 6" id="KW-0472">Membrane</keyword>
<feature type="transmembrane region" description="Helical" evidence="6">
    <location>
        <begin position="181"/>
        <end position="202"/>
    </location>
</feature>
<comment type="subcellular location">
    <subcellularLocation>
        <location evidence="1">Cell membrane</location>
        <topology evidence="1">Multi-pass membrane protein</topology>
    </subcellularLocation>
</comment>
<keyword evidence="3 6" id="KW-0812">Transmembrane</keyword>
<evidence type="ECO:0000313" key="8">
    <source>
        <dbReference type="Proteomes" id="UP000252792"/>
    </source>
</evidence>
<evidence type="ECO:0000256" key="2">
    <source>
        <dbReference type="ARBA" id="ARBA00022475"/>
    </source>
</evidence>
<dbReference type="GO" id="GO:0005886">
    <property type="term" value="C:plasma membrane"/>
    <property type="evidence" value="ECO:0007669"/>
    <property type="project" value="UniProtKB-SubCell"/>
</dbReference>
<evidence type="ECO:0000313" key="7">
    <source>
        <dbReference type="EMBL" id="RBP84238.1"/>
    </source>
</evidence>
<evidence type="ECO:0000256" key="1">
    <source>
        <dbReference type="ARBA" id="ARBA00004651"/>
    </source>
</evidence>
<dbReference type="PANTHER" id="PTHR30086">
    <property type="entry name" value="ARGININE EXPORTER PROTEIN ARGO"/>
    <property type="match status" value="1"/>
</dbReference>
<dbReference type="Pfam" id="PF01810">
    <property type="entry name" value="LysE"/>
    <property type="match status" value="1"/>
</dbReference>
<reference evidence="7 8" key="1">
    <citation type="submission" date="2018-06" db="EMBL/GenBank/DDBJ databases">
        <title>Genomic Encyclopedia of Type Strains, Phase III (KMG-III): the genomes of soil and plant-associated and newly described type strains.</title>
        <authorList>
            <person name="Whitman W."/>
        </authorList>
    </citation>
    <scope>NUCLEOTIDE SEQUENCE [LARGE SCALE GENOMIC DNA]</scope>
    <source>
        <strain evidence="7 8">CECT 7377</strain>
    </source>
</reference>
<keyword evidence="8" id="KW-1185">Reference proteome</keyword>
<dbReference type="RefSeq" id="WP_113915889.1">
    <property type="nucleotide sequence ID" value="NZ_QNSE01000004.1"/>
</dbReference>
<feature type="transmembrane region" description="Helical" evidence="6">
    <location>
        <begin position="147"/>
        <end position="169"/>
    </location>
</feature>
<feature type="transmembrane region" description="Helical" evidence="6">
    <location>
        <begin position="70"/>
        <end position="88"/>
    </location>
</feature>
<keyword evidence="4 6" id="KW-1133">Transmembrane helix</keyword>
<accession>A0A366JEF9</accession>
<comment type="caution">
    <text evidence="7">The sequence shown here is derived from an EMBL/GenBank/DDBJ whole genome shotgun (WGS) entry which is preliminary data.</text>
</comment>
<feature type="transmembrane region" description="Helical" evidence="6">
    <location>
        <begin position="126"/>
        <end position="141"/>
    </location>
</feature>
<feature type="transmembrane region" description="Helical" evidence="6">
    <location>
        <begin position="6"/>
        <end position="27"/>
    </location>
</feature>
<dbReference type="InterPro" id="IPR001123">
    <property type="entry name" value="LeuE-type"/>
</dbReference>
<dbReference type="OrthoDB" id="9804822at2"/>
<gene>
    <name evidence="7" type="ORF">DFP80_104141</name>
</gene>
<dbReference type="PANTHER" id="PTHR30086:SF20">
    <property type="entry name" value="ARGININE EXPORTER PROTEIN ARGO-RELATED"/>
    <property type="match status" value="1"/>
</dbReference>
<evidence type="ECO:0000256" key="4">
    <source>
        <dbReference type="ARBA" id="ARBA00022989"/>
    </source>
</evidence>
<evidence type="ECO:0000256" key="6">
    <source>
        <dbReference type="SAM" id="Phobius"/>
    </source>
</evidence>